<proteinExistence type="predicted"/>
<protein>
    <submittedName>
        <fullName evidence="1">Uncharacterized protein</fullName>
    </submittedName>
</protein>
<reference evidence="1 2" key="1">
    <citation type="journal article" date="2017" name="Nat. Commun.">
        <title>Genome assembly with in vitro proximity ligation data and whole-genome triplication in lettuce.</title>
        <authorList>
            <person name="Reyes-Chin-Wo S."/>
            <person name="Wang Z."/>
            <person name="Yang X."/>
            <person name="Kozik A."/>
            <person name="Arikit S."/>
            <person name="Song C."/>
            <person name="Xia L."/>
            <person name="Froenicke L."/>
            <person name="Lavelle D.O."/>
            <person name="Truco M.J."/>
            <person name="Xia R."/>
            <person name="Zhu S."/>
            <person name="Xu C."/>
            <person name="Xu H."/>
            <person name="Xu X."/>
            <person name="Cox K."/>
            <person name="Korf I."/>
            <person name="Meyers B.C."/>
            <person name="Michelmore R.W."/>
        </authorList>
    </citation>
    <scope>NUCLEOTIDE SEQUENCE [LARGE SCALE GENOMIC DNA]</scope>
    <source>
        <strain evidence="2">cv. Salinas</strain>
        <tissue evidence="1">Seedlings</tissue>
    </source>
</reference>
<name>A0A9R1W9U5_LACSA</name>
<sequence length="336" mass="38851">MRFFNQGKINEETTGSEVMTCHDTLYEIDYIQCRHVFNVVMYDTFQAELSRRKSKTLSFRRRLTLIKAVLGNLPTYYMSLFRAPIGVIEKLENILRKFLWGGNEEKNKIHWVTWDKVVVLKILVGWTLDELELKWWWRIKEESSSLWAKSIVSLHYLKNKPADHLAKKIKELYKIKRKKACKVAERIKEGVFNGYRKSYPMVVGLASHVDGLSATIRSVNTQSGDDQFSCLIAPDGVYQVHLLRVKIDTNPAVISNNTKISWSKLIPIIVTIIPSSKSLTKRSVTIDSSSRSSCISSVDATNHVLIKFSFTFTVRKSLFSWYCSYKCQEYRAVDKI</sequence>
<dbReference type="EMBL" id="NBSK02000002">
    <property type="protein sequence ID" value="KAJ0221180.1"/>
    <property type="molecule type" value="Genomic_DNA"/>
</dbReference>
<evidence type="ECO:0000313" key="2">
    <source>
        <dbReference type="Proteomes" id="UP000235145"/>
    </source>
</evidence>
<organism evidence="1 2">
    <name type="scientific">Lactuca sativa</name>
    <name type="common">Garden lettuce</name>
    <dbReference type="NCBI Taxonomy" id="4236"/>
    <lineage>
        <taxon>Eukaryota</taxon>
        <taxon>Viridiplantae</taxon>
        <taxon>Streptophyta</taxon>
        <taxon>Embryophyta</taxon>
        <taxon>Tracheophyta</taxon>
        <taxon>Spermatophyta</taxon>
        <taxon>Magnoliopsida</taxon>
        <taxon>eudicotyledons</taxon>
        <taxon>Gunneridae</taxon>
        <taxon>Pentapetalae</taxon>
        <taxon>asterids</taxon>
        <taxon>campanulids</taxon>
        <taxon>Asterales</taxon>
        <taxon>Asteraceae</taxon>
        <taxon>Cichorioideae</taxon>
        <taxon>Cichorieae</taxon>
        <taxon>Lactucinae</taxon>
        <taxon>Lactuca</taxon>
    </lineage>
</organism>
<evidence type="ECO:0000313" key="1">
    <source>
        <dbReference type="EMBL" id="KAJ0221180.1"/>
    </source>
</evidence>
<keyword evidence="2" id="KW-1185">Reference proteome</keyword>
<dbReference type="PANTHER" id="PTHR33116">
    <property type="entry name" value="REVERSE TRANSCRIPTASE ZINC-BINDING DOMAIN-CONTAINING PROTEIN-RELATED-RELATED"/>
    <property type="match status" value="1"/>
</dbReference>
<comment type="caution">
    <text evidence="1">The sequence shown here is derived from an EMBL/GenBank/DDBJ whole genome shotgun (WGS) entry which is preliminary data.</text>
</comment>
<dbReference type="Proteomes" id="UP000235145">
    <property type="component" value="Unassembled WGS sequence"/>
</dbReference>
<accession>A0A9R1W9U5</accession>
<dbReference type="PANTHER" id="PTHR33116:SF79">
    <property type="entry name" value="REVERSE TRANSCRIPTASE DOMAIN, ZINC FINGER, CCHC-TYPE-RELATED"/>
    <property type="match status" value="1"/>
</dbReference>
<dbReference type="AlphaFoldDB" id="A0A9R1W9U5"/>
<gene>
    <name evidence="1" type="ORF">LSAT_V11C200055750</name>
</gene>